<name>A0ABT5KL46_9BURK</name>
<evidence type="ECO:0000313" key="1">
    <source>
        <dbReference type="EMBL" id="MDC8773551.1"/>
    </source>
</evidence>
<reference evidence="1 2" key="1">
    <citation type="submission" date="2022-10" db="EMBL/GenBank/DDBJ databases">
        <title>Paucibacter sp. hw1 Genome sequencing.</title>
        <authorList>
            <person name="Park S."/>
        </authorList>
    </citation>
    <scope>NUCLEOTIDE SEQUENCE [LARGE SCALE GENOMIC DNA]</scope>
    <source>
        <strain evidence="2">hw1</strain>
    </source>
</reference>
<proteinExistence type="predicted"/>
<organism evidence="1 2">
    <name type="scientific">Roseateles albus</name>
    <dbReference type="NCBI Taxonomy" id="2987525"/>
    <lineage>
        <taxon>Bacteria</taxon>
        <taxon>Pseudomonadati</taxon>
        <taxon>Pseudomonadota</taxon>
        <taxon>Betaproteobacteria</taxon>
        <taxon>Burkholderiales</taxon>
        <taxon>Sphaerotilaceae</taxon>
        <taxon>Roseateles</taxon>
    </lineage>
</organism>
<comment type="caution">
    <text evidence="1">The sequence shown here is derived from an EMBL/GenBank/DDBJ whole genome shotgun (WGS) entry which is preliminary data.</text>
</comment>
<accession>A0ABT5KL46</accession>
<dbReference type="Proteomes" id="UP001221189">
    <property type="component" value="Unassembled WGS sequence"/>
</dbReference>
<sequence>MVAEISAVEWVGPEFQVASLPRTCVFKNLGVQQSFLMAAWQWLPPIS</sequence>
<dbReference type="EMBL" id="JAQQXT010000012">
    <property type="protein sequence ID" value="MDC8773551.1"/>
    <property type="molecule type" value="Genomic_DNA"/>
</dbReference>
<gene>
    <name evidence="1" type="ORF">PRZ03_18395</name>
</gene>
<evidence type="ECO:0000313" key="2">
    <source>
        <dbReference type="Proteomes" id="UP001221189"/>
    </source>
</evidence>
<protein>
    <submittedName>
        <fullName evidence="1">Uncharacterized protein</fullName>
    </submittedName>
</protein>
<keyword evidence="2" id="KW-1185">Reference proteome</keyword>
<dbReference type="RefSeq" id="WP_273601726.1">
    <property type="nucleotide sequence ID" value="NZ_JAQQXT010000012.1"/>
</dbReference>